<gene>
    <name evidence="7" type="ORF">PG997_015417</name>
</gene>
<name>A0ABR1UQJ9_9PEZI</name>
<dbReference type="InterPro" id="IPR006050">
    <property type="entry name" value="DNA_photolyase_N"/>
</dbReference>
<feature type="domain" description="Photolyase/cryptochrome alpha/beta" evidence="6">
    <location>
        <begin position="4"/>
        <end position="136"/>
    </location>
</feature>
<dbReference type="Pfam" id="PF03441">
    <property type="entry name" value="FAD_binding_7"/>
    <property type="match status" value="1"/>
</dbReference>
<keyword evidence="4" id="KW-0274">FAD</keyword>
<evidence type="ECO:0000256" key="1">
    <source>
        <dbReference type="ARBA" id="ARBA00001974"/>
    </source>
</evidence>
<dbReference type="InterPro" id="IPR014729">
    <property type="entry name" value="Rossmann-like_a/b/a_fold"/>
</dbReference>
<dbReference type="Gene3D" id="1.10.579.10">
    <property type="entry name" value="DNA Cyclobutane Dipyrimidine Photolyase, subunit A, domain 3"/>
    <property type="match status" value="1"/>
</dbReference>
<organism evidence="7 8">
    <name type="scientific">Apiospora hydei</name>
    <dbReference type="NCBI Taxonomy" id="1337664"/>
    <lineage>
        <taxon>Eukaryota</taxon>
        <taxon>Fungi</taxon>
        <taxon>Dikarya</taxon>
        <taxon>Ascomycota</taxon>
        <taxon>Pezizomycotina</taxon>
        <taxon>Sordariomycetes</taxon>
        <taxon>Xylariomycetidae</taxon>
        <taxon>Amphisphaeriales</taxon>
        <taxon>Apiosporaceae</taxon>
        <taxon>Apiospora</taxon>
    </lineage>
</organism>
<dbReference type="Gene3D" id="3.40.50.620">
    <property type="entry name" value="HUPs"/>
    <property type="match status" value="1"/>
</dbReference>
<comment type="caution">
    <text evidence="7">The sequence shown here is derived from an EMBL/GenBank/DDBJ whole genome shotgun (WGS) entry which is preliminary data.</text>
</comment>
<proteinExistence type="inferred from homology"/>
<dbReference type="PROSITE" id="PS51645">
    <property type="entry name" value="PHR_CRY_ALPHA_BETA"/>
    <property type="match status" value="1"/>
</dbReference>
<evidence type="ECO:0000256" key="4">
    <source>
        <dbReference type="ARBA" id="ARBA00022827"/>
    </source>
</evidence>
<dbReference type="InterPro" id="IPR036155">
    <property type="entry name" value="Crypto/Photolyase_N_sf"/>
</dbReference>
<accession>A0ABR1UQJ9</accession>
<sequence>MKEARVLYWFRTDLRLHDSPALQAALDLKPAVLYPIFTFDPHYVYHSKGSGNRWQFLLDCQNDLSASITKLNPKSKLFVLREAPQTLLPKLFTAWRITHLVFERDTDAYARERDRVVSDLARDAGVETVTRSGRTLWDSDAIVASHGGKPTMSITQLQAAGKKVGAIPRPIPAPTSLPDPGETPIDFEQELPDADPDLNAPVREGEFKPYKTGIAGPHGDFRPEVLKELGFAPMTTPHRGGETRALKMLDHIIADEEYAAKFQKPKTSPAAFEPQSTTLLSPHHHFGPYLVSRYKGASAPPESLTGQLLFRDMPPSVHPSHKPTTILIVGLSPWHLPSKVEHGTETGTNAISGEYHADSPQAERWFQRWKHGVTGFPLDRRPDAPAQARRLDPPLGAALGRLFLDEGRVLYSLGKGADVFEEWLIDHEPACNAGELAVAQLYCYFRCYSPIAFGQKWDKEGHFVRRWVPELKDLDAKYIYEPWKAPLSALDKAGVRIEGDGGFGAGGDSKSKREEGTYPKPMFDFNERRKVCLDAMKTAYQVGINGDDERVKNGTWRELFEASGQGRCRRRTTPSAMQIQNMPMMRNMRRIKGKVQVKKEGPMDRHIKKIKKEEEV</sequence>
<protein>
    <recommendedName>
        <fullName evidence="6">Photolyase/cryptochrome alpha/beta domain-containing protein</fullName>
    </recommendedName>
</protein>
<feature type="region of interest" description="Disordered" evidence="5">
    <location>
        <begin position="501"/>
        <end position="520"/>
    </location>
</feature>
<dbReference type="Gene3D" id="1.25.40.80">
    <property type="match status" value="1"/>
</dbReference>
<comment type="cofactor">
    <cofactor evidence="1">
        <name>FAD</name>
        <dbReference type="ChEBI" id="CHEBI:57692"/>
    </cofactor>
</comment>
<dbReference type="GeneID" id="92052791"/>
<dbReference type="SUPFAM" id="SSF48173">
    <property type="entry name" value="Cryptochrome/photolyase FAD-binding domain"/>
    <property type="match status" value="1"/>
</dbReference>
<evidence type="ECO:0000313" key="7">
    <source>
        <dbReference type="EMBL" id="KAK8061196.1"/>
    </source>
</evidence>
<dbReference type="EMBL" id="JAQQWN010000011">
    <property type="protein sequence ID" value="KAK8061196.1"/>
    <property type="molecule type" value="Genomic_DNA"/>
</dbReference>
<dbReference type="InterPro" id="IPR005101">
    <property type="entry name" value="Cryptochr/Photolyase_FAD-bd"/>
</dbReference>
<evidence type="ECO:0000313" key="8">
    <source>
        <dbReference type="Proteomes" id="UP001433268"/>
    </source>
</evidence>
<evidence type="ECO:0000256" key="5">
    <source>
        <dbReference type="SAM" id="MobiDB-lite"/>
    </source>
</evidence>
<reference evidence="7 8" key="1">
    <citation type="submission" date="2023-01" db="EMBL/GenBank/DDBJ databases">
        <title>Analysis of 21 Apiospora genomes using comparative genomics revels a genus with tremendous synthesis potential of carbohydrate active enzymes and secondary metabolites.</title>
        <authorList>
            <person name="Sorensen T."/>
        </authorList>
    </citation>
    <scope>NUCLEOTIDE SEQUENCE [LARGE SCALE GENOMIC DNA]</scope>
    <source>
        <strain evidence="7 8">CBS 114990</strain>
    </source>
</reference>
<dbReference type="PANTHER" id="PTHR11455:SF9">
    <property type="entry name" value="CRYPTOCHROME CIRCADIAN CLOCK 5 ISOFORM X1"/>
    <property type="match status" value="1"/>
</dbReference>
<comment type="similarity">
    <text evidence="2">Belongs to the DNA photolyase class-1 family.</text>
</comment>
<dbReference type="RefSeq" id="XP_066660616.1">
    <property type="nucleotide sequence ID" value="XM_066819731.1"/>
</dbReference>
<dbReference type="PANTHER" id="PTHR11455">
    <property type="entry name" value="CRYPTOCHROME"/>
    <property type="match status" value="1"/>
</dbReference>
<keyword evidence="3" id="KW-0285">Flavoprotein</keyword>
<dbReference type="InterPro" id="IPR036134">
    <property type="entry name" value="Crypto/Photolyase_FAD-like_sf"/>
</dbReference>
<dbReference type="SUPFAM" id="SSF52425">
    <property type="entry name" value="Cryptochrome/photolyase, N-terminal domain"/>
    <property type="match status" value="1"/>
</dbReference>
<dbReference type="Pfam" id="PF00875">
    <property type="entry name" value="DNA_photolyase"/>
    <property type="match status" value="1"/>
</dbReference>
<keyword evidence="8" id="KW-1185">Reference proteome</keyword>
<evidence type="ECO:0000259" key="6">
    <source>
        <dbReference type="PROSITE" id="PS51645"/>
    </source>
</evidence>
<evidence type="ECO:0000256" key="3">
    <source>
        <dbReference type="ARBA" id="ARBA00022630"/>
    </source>
</evidence>
<dbReference type="InterPro" id="IPR002081">
    <property type="entry name" value="Cryptochrome/DNA_photolyase_1"/>
</dbReference>
<evidence type="ECO:0000256" key="2">
    <source>
        <dbReference type="ARBA" id="ARBA00005862"/>
    </source>
</evidence>
<dbReference type="Proteomes" id="UP001433268">
    <property type="component" value="Unassembled WGS sequence"/>
</dbReference>